<dbReference type="Ensembl" id="ENSGALT00010067863.1">
    <property type="protein sequence ID" value="ENSGALP00010041606.1"/>
    <property type="gene ID" value="ENSGALG00010027997.1"/>
</dbReference>
<sequence length="236" mass="27175">VNNSWHPECFCCDICRQALADIGFVKNVGRHLCHPWRSREEKARGLEKSICQKCHAIIDKQPLIFKNDPYHRDHFNCANCRKEPPADAHELKEELCCLPCHDKMGVPICGTCRGPIDGHAVNGMGKQWHVEHFVCAKCERPFLGHRHCERQGRACCETHYNQVRLHLCLLWCVNCFACSTCNTKLMLRNGLAEFDMKPVCKKCQLKFPLELKKGLKELAETVGRKQRLCLLSPFFM</sequence>
<dbReference type="GO" id="GO:2001046">
    <property type="term" value="P:positive regulation of integrin-mediated signaling pathway"/>
    <property type="evidence" value="ECO:0000318"/>
    <property type="project" value="GO_Central"/>
</dbReference>
<dbReference type="PROSITE" id="PS50023">
    <property type="entry name" value="LIM_DOMAIN_2"/>
    <property type="match status" value="1"/>
</dbReference>
<keyword evidence="2" id="KW-0862">Zinc</keyword>
<dbReference type="PaxDb" id="9031-ENSGALP00000001902"/>
<dbReference type="CDD" id="cd09334">
    <property type="entry name" value="LIM4_PINCH"/>
    <property type="match status" value="1"/>
</dbReference>
<dbReference type="InParanoid" id="A0A1L1RJB9"/>
<dbReference type="SMR" id="A0A1L1RJB9"/>
<dbReference type="PROSITE" id="PS00478">
    <property type="entry name" value="LIM_DOMAIN_1"/>
    <property type="match status" value="1"/>
</dbReference>
<organism evidence="4 5">
    <name type="scientific">Gallus gallus</name>
    <name type="common">Chicken</name>
    <dbReference type="NCBI Taxonomy" id="9031"/>
    <lineage>
        <taxon>Eukaryota</taxon>
        <taxon>Metazoa</taxon>
        <taxon>Chordata</taxon>
        <taxon>Craniata</taxon>
        <taxon>Vertebrata</taxon>
        <taxon>Euteleostomi</taxon>
        <taxon>Archelosauria</taxon>
        <taxon>Archosauria</taxon>
        <taxon>Dinosauria</taxon>
        <taxon>Saurischia</taxon>
        <taxon>Theropoda</taxon>
        <taxon>Coelurosauria</taxon>
        <taxon>Aves</taxon>
        <taxon>Neognathae</taxon>
        <taxon>Galloanserae</taxon>
        <taxon>Galliformes</taxon>
        <taxon>Phasianidae</taxon>
        <taxon>Phasianinae</taxon>
        <taxon>Gallus</taxon>
    </lineage>
</organism>
<dbReference type="Proteomes" id="UP000000539">
    <property type="component" value="Chromosome 12"/>
</dbReference>
<dbReference type="InterPro" id="IPR017351">
    <property type="entry name" value="PINCH-1-4-like"/>
</dbReference>
<evidence type="ECO:0000313" key="4">
    <source>
        <dbReference type="Ensembl" id="ENSGALP00010041606.1"/>
    </source>
</evidence>
<reference evidence="4" key="3">
    <citation type="submission" date="2025-09" db="UniProtKB">
        <authorList>
            <consortium name="Ensembl"/>
        </authorList>
    </citation>
    <scope>IDENTIFICATION</scope>
    <source>
        <strain evidence="4">broiler</strain>
    </source>
</reference>
<reference evidence="4" key="2">
    <citation type="submission" date="2025-08" db="UniProtKB">
        <authorList>
            <consortium name="Ensembl"/>
        </authorList>
    </citation>
    <scope>IDENTIFICATION</scope>
    <source>
        <strain evidence="4">broiler</strain>
    </source>
</reference>
<proteinExistence type="predicted"/>
<dbReference type="GO" id="GO:0005737">
    <property type="term" value="C:cytoplasm"/>
    <property type="evidence" value="ECO:0000318"/>
    <property type="project" value="GO_Central"/>
</dbReference>
<dbReference type="PANTHER" id="PTHR24210:SF12">
    <property type="entry name" value="LIM AND SENESCENT CELL ANTIGEN-LIKE-CONTAINING DOMAIN PROTEIN"/>
    <property type="match status" value="1"/>
</dbReference>
<dbReference type="Gene3D" id="2.10.110.10">
    <property type="entry name" value="Cysteine Rich Protein"/>
    <property type="match status" value="3"/>
</dbReference>
<dbReference type="GO" id="GO:0046872">
    <property type="term" value="F:metal ion binding"/>
    <property type="evidence" value="ECO:0007669"/>
    <property type="project" value="UniProtKB-KW"/>
</dbReference>
<dbReference type="Pfam" id="PF00412">
    <property type="entry name" value="LIM"/>
    <property type="match status" value="3"/>
</dbReference>
<dbReference type="GeneTree" id="ENSGT00940000153518"/>
<keyword evidence="5" id="KW-1185">Reference proteome</keyword>
<dbReference type="GO" id="GO:1900026">
    <property type="term" value="P:positive regulation of substrate adhesion-dependent cell spreading"/>
    <property type="evidence" value="ECO:0000318"/>
    <property type="project" value="GO_Central"/>
</dbReference>
<dbReference type="PANTHER" id="PTHR24210">
    <property type="entry name" value="LIM DOMAIN-CONTAINING PROTEIN"/>
    <property type="match status" value="1"/>
</dbReference>
<dbReference type="SUPFAM" id="SSF57716">
    <property type="entry name" value="Glucocorticoid receptor-like (DNA-binding domain)"/>
    <property type="match status" value="3"/>
</dbReference>
<reference evidence="4" key="1">
    <citation type="submission" date="2020-11" db="EMBL/GenBank/DDBJ databases">
        <title>Gallus gallus (Chicken) genome, bGalGal1, GRCg7b, maternal haplotype autosomes + Z &amp; W.</title>
        <authorList>
            <person name="Warren W."/>
            <person name="Formenti G."/>
            <person name="Fedrigo O."/>
            <person name="Haase B."/>
            <person name="Mountcastle J."/>
            <person name="Balacco J."/>
            <person name="Tracey A."/>
            <person name="Schneider V."/>
            <person name="Okimoto R."/>
            <person name="Cheng H."/>
            <person name="Hawken R."/>
            <person name="Howe K."/>
            <person name="Jarvis E.D."/>
        </authorList>
    </citation>
    <scope>NUCLEOTIDE SEQUENCE [LARGE SCALE GENOMIC DNA]</scope>
    <source>
        <strain evidence="4">Broiler</strain>
    </source>
</reference>
<evidence type="ECO:0000256" key="1">
    <source>
        <dbReference type="ARBA" id="ARBA00022723"/>
    </source>
</evidence>
<dbReference type="GO" id="GO:0045216">
    <property type="term" value="P:cell-cell junction organization"/>
    <property type="evidence" value="ECO:0000318"/>
    <property type="project" value="GO_Central"/>
</dbReference>
<dbReference type="InterPro" id="IPR001781">
    <property type="entry name" value="Znf_LIM"/>
</dbReference>
<dbReference type="VEuPathDB" id="HostDB:geneid_414880"/>
<dbReference type="FunCoup" id="A0A1L1RJB9">
    <property type="interactions" value="5"/>
</dbReference>
<dbReference type="GO" id="GO:0098609">
    <property type="term" value="P:cell-cell adhesion"/>
    <property type="evidence" value="ECO:0000318"/>
    <property type="project" value="GO_Central"/>
</dbReference>
<keyword evidence="1" id="KW-0479">Metal-binding</keyword>
<dbReference type="GO" id="GO:0005925">
    <property type="term" value="C:focal adhesion"/>
    <property type="evidence" value="ECO:0000318"/>
    <property type="project" value="GO_Central"/>
</dbReference>
<name>A0A1L1RJB9_CHICK</name>
<evidence type="ECO:0000313" key="5">
    <source>
        <dbReference type="Proteomes" id="UP000000539"/>
    </source>
</evidence>
<dbReference type="SMART" id="SM00132">
    <property type="entry name" value="LIM"/>
    <property type="match status" value="3"/>
</dbReference>
<evidence type="ECO:0000256" key="2">
    <source>
        <dbReference type="ARBA" id="ARBA00022833"/>
    </source>
</evidence>
<dbReference type="FunFam" id="2.10.110.10:FF:000154">
    <property type="entry name" value="LIM and senescent cell antigen-like-containing domain protein 1"/>
    <property type="match status" value="1"/>
</dbReference>
<dbReference type="GO" id="GO:0005911">
    <property type="term" value="C:cell-cell junction"/>
    <property type="evidence" value="ECO:0000318"/>
    <property type="project" value="GO_Central"/>
</dbReference>
<dbReference type="FunFam" id="2.10.110.10:FF:000019">
    <property type="entry name" value="Lim and senescent cell antigen-like-containing"/>
    <property type="match status" value="1"/>
</dbReference>
<evidence type="ECO:0000256" key="3">
    <source>
        <dbReference type="ARBA" id="ARBA00023038"/>
    </source>
</evidence>
<protein>
    <submittedName>
        <fullName evidence="4">Uncharacterized protein</fullName>
    </submittedName>
</protein>
<keyword evidence="3" id="KW-0440">LIM domain</keyword>
<dbReference type="AlphaFoldDB" id="A0A1L1RJB9"/>
<dbReference type="STRING" id="9031.ENSGALP00000058848"/>
<dbReference type="Bgee" id="ENSGALG00000053379">
    <property type="expression patterns" value="Expressed in spermatid and 3 other cell types or tissues"/>
</dbReference>
<accession>A0A1L1RJB9</accession>